<dbReference type="PROSITE" id="PS51188">
    <property type="entry name" value="ZF_CR"/>
    <property type="match status" value="1"/>
</dbReference>
<dbReference type="EMBL" id="JBFDAA010000011">
    <property type="protein sequence ID" value="KAL1123925.1"/>
    <property type="molecule type" value="Genomic_DNA"/>
</dbReference>
<evidence type="ECO:0000259" key="8">
    <source>
        <dbReference type="PROSITE" id="PS51188"/>
    </source>
</evidence>
<dbReference type="Gene3D" id="2.10.230.10">
    <property type="entry name" value="Heat shock protein DnaJ, cysteine-rich domain"/>
    <property type="match status" value="1"/>
</dbReference>
<evidence type="ECO:0000313" key="9">
    <source>
        <dbReference type="EMBL" id="KAL1123925.1"/>
    </source>
</evidence>
<dbReference type="SUPFAM" id="SSF57938">
    <property type="entry name" value="DnaJ/Hsp40 cysteine-rich domain"/>
    <property type="match status" value="1"/>
</dbReference>
<keyword evidence="3 5" id="KW-0863">Zinc-finger</keyword>
<dbReference type="Pfam" id="PF00226">
    <property type="entry name" value="DnaJ"/>
    <property type="match status" value="1"/>
</dbReference>
<accession>A0ABD0Y999</accession>
<dbReference type="FunFam" id="2.10.230.10:FF:000001">
    <property type="entry name" value="DnaJ subfamily A member 2"/>
    <property type="match status" value="1"/>
</dbReference>
<evidence type="ECO:0000256" key="1">
    <source>
        <dbReference type="ARBA" id="ARBA00022723"/>
    </source>
</evidence>
<reference evidence="9 10" key="1">
    <citation type="submission" date="2024-07" db="EMBL/GenBank/DDBJ databases">
        <title>Chromosome-level genome assembly of the water stick insect Ranatra chinensis (Heteroptera: Nepidae).</title>
        <authorList>
            <person name="Liu X."/>
        </authorList>
    </citation>
    <scope>NUCLEOTIDE SEQUENCE [LARGE SCALE GENOMIC DNA]</scope>
    <source>
        <strain evidence="9">Cailab_2021Rc</strain>
        <tissue evidence="9">Muscle</tissue>
    </source>
</reference>
<keyword evidence="4 5" id="KW-0862">Zinc</keyword>
<dbReference type="CDD" id="cd10747">
    <property type="entry name" value="DnaJ_C"/>
    <property type="match status" value="1"/>
</dbReference>
<name>A0ABD0Y999_9HEMI</name>
<dbReference type="GO" id="GO:0008270">
    <property type="term" value="F:zinc ion binding"/>
    <property type="evidence" value="ECO:0007669"/>
    <property type="project" value="UniProtKB-KW"/>
</dbReference>
<dbReference type="Gene3D" id="1.10.287.110">
    <property type="entry name" value="DnaJ domain"/>
    <property type="match status" value="1"/>
</dbReference>
<proteinExistence type="predicted"/>
<dbReference type="CDD" id="cd10719">
    <property type="entry name" value="DnaJ_zf"/>
    <property type="match status" value="1"/>
</dbReference>
<dbReference type="PRINTS" id="PR00625">
    <property type="entry name" value="JDOMAIN"/>
</dbReference>
<dbReference type="InterPro" id="IPR001305">
    <property type="entry name" value="HSP_DnaJ_Cys-rich_dom"/>
</dbReference>
<organism evidence="9 10">
    <name type="scientific">Ranatra chinensis</name>
    <dbReference type="NCBI Taxonomy" id="642074"/>
    <lineage>
        <taxon>Eukaryota</taxon>
        <taxon>Metazoa</taxon>
        <taxon>Ecdysozoa</taxon>
        <taxon>Arthropoda</taxon>
        <taxon>Hexapoda</taxon>
        <taxon>Insecta</taxon>
        <taxon>Pterygota</taxon>
        <taxon>Neoptera</taxon>
        <taxon>Paraneoptera</taxon>
        <taxon>Hemiptera</taxon>
        <taxon>Heteroptera</taxon>
        <taxon>Panheteroptera</taxon>
        <taxon>Nepomorpha</taxon>
        <taxon>Nepidae</taxon>
        <taxon>Ranatrinae</taxon>
        <taxon>Ranatra</taxon>
    </lineage>
</organism>
<sequence>MEDSRLYEVLGVQRHASEAEIKKAYRKLAKEYHPDKNPEAGDKFKEISFAYEVLSDEYRRETYDRFGLAAAQANGERPGPHNLFGGILGHEELFSNLFGPRKTESTEYPVRTTLQDLYNGVTLNLKLKRSLVCKSCSGTGSKSGCMNTCKGCNGRRFQVSYHQLNPRMTQERKHECTVCEGRGYMISKKDTCETCKGLRTVEDDKMLEVRIPKGMSNSERIVFKGEGDQEPGLEPGDIVIVISEARHPEFTRMGVDLYLLRQISLTEALCGFSFTFKHLDGRDILIKQPPGQIIKPGLRGMVLDFQRNGPGSIPGMLGEKKKGRRWQATESNPA</sequence>
<evidence type="ECO:0000256" key="3">
    <source>
        <dbReference type="ARBA" id="ARBA00022771"/>
    </source>
</evidence>
<dbReference type="CDD" id="cd06257">
    <property type="entry name" value="DnaJ"/>
    <property type="match status" value="1"/>
</dbReference>
<evidence type="ECO:0000256" key="2">
    <source>
        <dbReference type="ARBA" id="ARBA00022737"/>
    </source>
</evidence>
<feature type="domain" description="CR-type" evidence="8">
    <location>
        <begin position="120"/>
        <end position="204"/>
    </location>
</feature>
<dbReference type="InterPro" id="IPR044713">
    <property type="entry name" value="DNJA1/2-like"/>
</dbReference>
<feature type="region of interest" description="Disordered" evidence="6">
    <location>
        <begin position="311"/>
        <end position="334"/>
    </location>
</feature>
<dbReference type="Gene3D" id="2.60.260.20">
    <property type="entry name" value="Urease metallochaperone UreE, N-terminal domain"/>
    <property type="match status" value="2"/>
</dbReference>
<dbReference type="PANTHER" id="PTHR43888">
    <property type="entry name" value="DNAJ-LIKE-2, ISOFORM A-RELATED"/>
    <property type="match status" value="1"/>
</dbReference>
<dbReference type="SUPFAM" id="SSF49493">
    <property type="entry name" value="HSP40/DnaJ peptide-binding domain"/>
    <property type="match status" value="2"/>
</dbReference>
<dbReference type="Proteomes" id="UP001558652">
    <property type="component" value="Unassembled WGS sequence"/>
</dbReference>
<dbReference type="InterPro" id="IPR008971">
    <property type="entry name" value="HSP40/DnaJ_pept-bd"/>
</dbReference>
<dbReference type="SMART" id="SM00271">
    <property type="entry name" value="DnaJ"/>
    <property type="match status" value="1"/>
</dbReference>
<comment type="caution">
    <text evidence="9">The sequence shown here is derived from an EMBL/GenBank/DDBJ whole genome shotgun (WGS) entry which is preliminary data.</text>
</comment>
<dbReference type="FunFam" id="2.60.260.20:FF:000003">
    <property type="entry name" value="DnaJ subfamily A member 2"/>
    <property type="match status" value="1"/>
</dbReference>
<dbReference type="InterPro" id="IPR036869">
    <property type="entry name" value="J_dom_sf"/>
</dbReference>
<evidence type="ECO:0000256" key="5">
    <source>
        <dbReference type="PROSITE-ProRule" id="PRU00546"/>
    </source>
</evidence>
<keyword evidence="2" id="KW-0677">Repeat</keyword>
<dbReference type="InterPro" id="IPR002939">
    <property type="entry name" value="DnaJ_C"/>
</dbReference>
<dbReference type="InterPro" id="IPR018253">
    <property type="entry name" value="DnaJ_domain_CS"/>
</dbReference>
<evidence type="ECO:0000256" key="4">
    <source>
        <dbReference type="ARBA" id="ARBA00022833"/>
    </source>
</evidence>
<evidence type="ECO:0000259" key="7">
    <source>
        <dbReference type="PROSITE" id="PS50076"/>
    </source>
</evidence>
<dbReference type="InterPro" id="IPR036410">
    <property type="entry name" value="HSP_DnaJ_Cys-rich_dom_sf"/>
</dbReference>
<dbReference type="Pfam" id="PF01556">
    <property type="entry name" value="DnaJ_C"/>
    <property type="match status" value="1"/>
</dbReference>
<dbReference type="AlphaFoldDB" id="A0ABD0Y999"/>
<evidence type="ECO:0000256" key="6">
    <source>
        <dbReference type="SAM" id="MobiDB-lite"/>
    </source>
</evidence>
<dbReference type="PROSITE" id="PS50076">
    <property type="entry name" value="DNAJ_2"/>
    <property type="match status" value="1"/>
</dbReference>
<keyword evidence="1 5" id="KW-0479">Metal-binding</keyword>
<dbReference type="SUPFAM" id="SSF46565">
    <property type="entry name" value="Chaperone J-domain"/>
    <property type="match status" value="1"/>
</dbReference>
<protein>
    <submittedName>
        <fullName evidence="9">Uncharacterized protein</fullName>
    </submittedName>
</protein>
<dbReference type="Pfam" id="PF00684">
    <property type="entry name" value="DnaJ_CXXCXGXG"/>
    <property type="match status" value="1"/>
</dbReference>
<gene>
    <name evidence="9" type="ORF">AAG570_001695</name>
</gene>
<dbReference type="PROSITE" id="PS00636">
    <property type="entry name" value="DNAJ_1"/>
    <property type="match status" value="1"/>
</dbReference>
<evidence type="ECO:0000313" key="10">
    <source>
        <dbReference type="Proteomes" id="UP001558652"/>
    </source>
</evidence>
<dbReference type="InterPro" id="IPR001623">
    <property type="entry name" value="DnaJ_domain"/>
</dbReference>
<feature type="zinc finger region" description="CR-type" evidence="5">
    <location>
        <begin position="120"/>
        <end position="204"/>
    </location>
</feature>
<feature type="domain" description="J" evidence="7">
    <location>
        <begin position="5"/>
        <end position="67"/>
    </location>
</feature>
<keyword evidence="10" id="KW-1185">Reference proteome</keyword>